<dbReference type="PANTHER" id="PTHR11808:SF80">
    <property type="entry name" value="CYSTATHIONINE GAMMA-LYASE"/>
    <property type="match status" value="1"/>
</dbReference>
<evidence type="ECO:0000313" key="3">
    <source>
        <dbReference type="EMBL" id="GGX15282.1"/>
    </source>
</evidence>
<dbReference type="InterPro" id="IPR000277">
    <property type="entry name" value="Cys/Met-Metab_PyrdxlP-dep_enz"/>
</dbReference>
<dbReference type="EMBL" id="BMWS01000008">
    <property type="protein sequence ID" value="GGX15282.1"/>
    <property type="molecule type" value="Genomic_DNA"/>
</dbReference>
<proteinExistence type="predicted"/>
<name>A0A918N257_9FLAO</name>
<comment type="caution">
    <text evidence="3">The sequence shown here is derived from an EMBL/GenBank/DDBJ whole genome shotgun (WGS) entry which is preliminary data.</text>
</comment>
<reference evidence="3 4" key="1">
    <citation type="journal article" date="2014" name="Int. J. Syst. Evol. Microbiol.">
        <title>Complete genome sequence of Corynebacterium casei LMG S-19264T (=DSM 44701T), isolated from a smear-ripened cheese.</title>
        <authorList>
            <consortium name="US DOE Joint Genome Institute (JGI-PGF)"/>
            <person name="Walter F."/>
            <person name="Albersmeier A."/>
            <person name="Kalinowski J."/>
            <person name="Ruckert C."/>
        </authorList>
    </citation>
    <scope>NUCLEOTIDE SEQUENCE [LARGE SCALE GENOMIC DNA]</scope>
    <source>
        <strain evidence="3 4">KCTC 12285</strain>
    </source>
</reference>
<sequence length="606" mass="67678">MNTIENAEIIKKDKTTKGNVNMDVAKVLSPKRNSTVCKTIEELAAEQLAYFDIDPNSAYGETLKKAAIDIYTAQADISKLKEITADTVGRLDASEKVAYFNAKRFMSFQIAKVLETLQTPLKQTYQSLEQSDATLNAKGPMPLFNNIAALFSATPVIARTSTYDYSCTEWIDDAFNGKESIHHIYSRSLNPTSMALGTHMVHLEAGKYADQYTAWNFNSGMAAIDALLCNVLSYQDIMIVSRNIYGGAYQLIEDFFAKKNKMDIKVVWFDGYTLEDFKPVMDQAKIDYKDQLANGKKIHVYIESPCNPHGYMLDVPAICKYSKQNGSMVMLDGTVATPFLIKPLQQEDEDCRPDFLFHSYTKDITGSGTAIAGGIIGKNSLMFVPKGEKVDGINWDESLFWNVYYIKGGFLNADAAFEILSGMKTMNLRMTQKCVNTVVLAKFFNSNPEMSVICNALENNPNNAIMKKVSKYQLAAPLFTIDFEKSGVSDSAFKKFFDTLAPAFGFQVSLGQINTTLLCPAFTSHSELDQEALLKSGIHKTTMRISVGNENPKELAKHFIQSVKLMIDPEKPGFSDAFMSIEEIDKLYADTYMDVQKQLIENGYLN</sequence>
<dbReference type="SUPFAM" id="SSF53383">
    <property type="entry name" value="PLP-dependent transferases"/>
    <property type="match status" value="1"/>
</dbReference>
<dbReference type="PANTHER" id="PTHR11808">
    <property type="entry name" value="TRANS-SULFURATION ENZYME FAMILY MEMBER"/>
    <property type="match status" value="1"/>
</dbReference>
<dbReference type="AlphaFoldDB" id="A0A918N257"/>
<dbReference type="Pfam" id="PF01053">
    <property type="entry name" value="Cys_Met_Meta_PP"/>
    <property type="match status" value="1"/>
</dbReference>
<dbReference type="GO" id="GO:0016846">
    <property type="term" value="F:carbon-sulfur lyase activity"/>
    <property type="evidence" value="ECO:0007669"/>
    <property type="project" value="TreeGrafter"/>
</dbReference>
<dbReference type="Gene3D" id="3.40.640.10">
    <property type="entry name" value="Type I PLP-dependent aspartate aminotransferase-like (Major domain)"/>
    <property type="match status" value="1"/>
</dbReference>
<dbReference type="Gene3D" id="3.90.1150.10">
    <property type="entry name" value="Aspartate Aminotransferase, domain 1"/>
    <property type="match status" value="1"/>
</dbReference>
<protein>
    <recommendedName>
        <fullName evidence="5">Cys/Met metabolism pyridoxal-phosphate-dependent enzyme</fullName>
    </recommendedName>
</protein>
<dbReference type="GO" id="GO:0019346">
    <property type="term" value="P:transsulfuration"/>
    <property type="evidence" value="ECO:0007669"/>
    <property type="project" value="InterPro"/>
</dbReference>
<dbReference type="GO" id="GO:0030170">
    <property type="term" value="F:pyridoxal phosphate binding"/>
    <property type="evidence" value="ECO:0007669"/>
    <property type="project" value="InterPro"/>
</dbReference>
<evidence type="ECO:0008006" key="5">
    <source>
        <dbReference type="Google" id="ProtNLM"/>
    </source>
</evidence>
<organism evidence="3 4">
    <name type="scientific">Aquimarina muelleri</name>
    <dbReference type="NCBI Taxonomy" id="279356"/>
    <lineage>
        <taxon>Bacteria</taxon>
        <taxon>Pseudomonadati</taxon>
        <taxon>Bacteroidota</taxon>
        <taxon>Flavobacteriia</taxon>
        <taxon>Flavobacteriales</taxon>
        <taxon>Flavobacteriaceae</taxon>
        <taxon>Aquimarina</taxon>
    </lineage>
</organism>
<evidence type="ECO:0000256" key="1">
    <source>
        <dbReference type="ARBA" id="ARBA00001933"/>
    </source>
</evidence>
<keyword evidence="2" id="KW-0663">Pyridoxal phosphate</keyword>
<comment type="cofactor">
    <cofactor evidence="1">
        <name>pyridoxal 5'-phosphate</name>
        <dbReference type="ChEBI" id="CHEBI:597326"/>
    </cofactor>
</comment>
<keyword evidence="4" id="KW-1185">Reference proteome</keyword>
<dbReference type="RefSeq" id="WP_081414551.1">
    <property type="nucleotide sequence ID" value="NZ_BMWS01000008.1"/>
</dbReference>
<dbReference type="Proteomes" id="UP000601108">
    <property type="component" value="Unassembled WGS sequence"/>
</dbReference>
<dbReference type="InterPro" id="IPR015421">
    <property type="entry name" value="PyrdxlP-dep_Trfase_major"/>
</dbReference>
<dbReference type="InterPro" id="IPR015422">
    <property type="entry name" value="PyrdxlP-dep_Trfase_small"/>
</dbReference>
<evidence type="ECO:0000256" key="2">
    <source>
        <dbReference type="ARBA" id="ARBA00022898"/>
    </source>
</evidence>
<dbReference type="GO" id="GO:0005737">
    <property type="term" value="C:cytoplasm"/>
    <property type="evidence" value="ECO:0007669"/>
    <property type="project" value="TreeGrafter"/>
</dbReference>
<evidence type="ECO:0000313" key="4">
    <source>
        <dbReference type="Proteomes" id="UP000601108"/>
    </source>
</evidence>
<gene>
    <name evidence="3" type="ORF">GCM10007384_16200</name>
</gene>
<accession>A0A918N257</accession>
<dbReference type="InterPro" id="IPR015424">
    <property type="entry name" value="PyrdxlP-dep_Trfase"/>
</dbReference>